<protein>
    <submittedName>
        <fullName evidence="7">Membrane protein</fullName>
    </submittedName>
</protein>
<evidence type="ECO:0000256" key="4">
    <source>
        <dbReference type="ARBA" id="ARBA00023136"/>
    </source>
</evidence>
<reference evidence="7 8" key="1">
    <citation type="submission" date="2019-07" db="EMBL/GenBank/DDBJ databases">
        <title>Whole genome shotgun sequence of Cellulomonas terrae NBRC 100819.</title>
        <authorList>
            <person name="Hosoyama A."/>
            <person name="Uohara A."/>
            <person name="Ohji S."/>
            <person name="Ichikawa N."/>
        </authorList>
    </citation>
    <scope>NUCLEOTIDE SEQUENCE [LARGE SCALE GENOMIC DNA]</scope>
    <source>
        <strain evidence="7 8">NBRC 100819</strain>
    </source>
</reference>
<dbReference type="InterPro" id="IPR007343">
    <property type="entry name" value="Uncharacterised_pept_Zn_put"/>
</dbReference>
<keyword evidence="4 6" id="KW-0472">Membrane</keyword>
<dbReference type="EMBL" id="BJWH01000027">
    <property type="protein sequence ID" value="GEM00113.1"/>
    <property type="molecule type" value="Genomic_DNA"/>
</dbReference>
<dbReference type="Pfam" id="PF04228">
    <property type="entry name" value="Zn_peptidase"/>
    <property type="match status" value="1"/>
</dbReference>
<evidence type="ECO:0000256" key="1">
    <source>
        <dbReference type="ARBA" id="ARBA00004167"/>
    </source>
</evidence>
<name>A0A511JQ21_9CELL</name>
<proteinExistence type="predicted"/>
<feature type="transmembrane region" description="Helical" evidence="6">
    <location>
        <begin position="29"/>
        <end position="47"/>
    </location>
</feature>
<gene>
    <name evidence="7" type="ORF">CTE05_36590</name>
</gene>
<dbReference type="Proteomes" id="UP000321049">
    <property type="component" value="Unassembled WGS sequence"/>
</dbReference>
<organism evidence="7 8">
    <name type="scientific">Cellulomonas terrae</name>
    <dbReference type="NCBI Taxonomy" id="311234"/>
    <lineage>
        <taxon>Bacteria</taxon>
        <taxon>Bacillati</taxon>
        <taxon>Actinomycetota</taxon>
        <taxon>Actinomycetes</taxon>
        <taxon>Micrococcales</taxon>
        <taxon>Cellulomonadaceae</taxon>
        <taxon>Cellulomonas</taxon>
    </lineage>
</organism>
<evidence type="ECO:0000256" key="2">
    <source>
        <dbReference type="ARBA" id="ARBA00022692"/>
    </source>
</evidence>
<dbReference type="AlphaFoldDB" id="A0A511JQ21"/>
<dbReference type="PANTHER" id="PTHR30168">
    <property type="entry name" value="PUTATIVE MEMBRANE PROTEIN YPFJ"/>
    <property type="match status" value="1"/>
</dbReference>
<dbReference type="PANTHER" id="PTHR30168:SF0">
    <property type="entry name" value="INNER MEMBRANE PROTEIN"/>
    <property type="match status" value="1"/>
</dbReference>
<comment type="subcellular location">
    <subcellularLocation>
        <location evidence="1">Membrane</location>
        <topology evidence="1">Single-pass membrane protein</topology>
    </subcellularLocation>
</comment>
<keyword evidence="3 6" id="KW-1133">Transmembrane helix</keyword>
<evidence type="ECO:0000313" key="8">
    <source>
        <dbReference type="Proteomes" id="UP000321049"/>
    </source>
</evidence>
<evidence type="ECO:0000256" key="6">
    <source>
        <dbReference type="SAM" id="Phobius"/>
    </source>
</evidence>
<evidence type="ECO:0000256" key="5">
    <source>
        <dbReference type="SAM" id="MobiDB-lite"/>
    </source>
</evidence>
<feature type="compositionally biased region" description="Polar residues" evidence="5">
    <location>
        <begin position="260"/>
        <end position="269"/>
    </location>
</feature>
<accession>A0A511JQ21</accession>
<feature type="region of interest" description="Disordered" evidence="5">
    <location>
        <begin position="249"/>
        <end position="269"/>
    </location>
</feature>
<keyword evidence="2 6" id="KW-0812">Transmembrane</keyword>
<sequence>MRGYRSRVTFQEGGSFGGGRVRKGGGGKAVAGGGAVGLLVLVIYLFTGADLSGVTGAGGGEPQVEGTVGECTAEQANTDRECRLSGTIDSLDTYWGAAIPAAGGQFSEPGVFAFTDTVSTACGNATSATGPFYCPPDTTIYLDLTFFDQLTQLGAEDGPLAEQYVIAHEYGHHIQNITGVMDEANRQGTGAESDSVRVELQADCYAGMWAGTAATTVDPDTGVAYLDPITPAQLQNALAAAAAVGDDNIQEQSGGGVNPDSWTHGSSEQRQRWFTTGYEQRTLEACDTFATDQL</sequence>
<evidence type="ECO:0000313" key="7">
    <source>
        <dbReference type="EMBL" id="GEM00113.1"/>
    </source>
</evidence>
<evidence type="ECO:0000256" key="3">
    <source>
        <dbReference type="ARBA" id="ARBA00022989"/>
    </source>
</evidence>
<comment type="caution">
    <text evidence="7">The sequence shown here is derived from an EMBL/GenBank/DDBJ whole genome shotgun (WGS) entry which is preliminary data.</text>
</comment>
<dbReference type="GO" id="GO:0016020">
    <property type="term" value="C:membrane"/>
    <property type="evidence" value="ECO:0007669"/>
    <property type="project" value="UniProtKB-SubCell"/>
</dbReference>
<keyword evidence="8" id="KW-1185">Reference proteome</keyword>